<evidence type="ECO:0000313" key="3">
    <source>
        <dbReference type="EMBL" id="MBO8438098.1"/>
    </source>
</evidence>
<accession>A0A9D9H7T1</accession>
<evidence type="ECO:0000259" key="2">
    <source>
        <dbReference type="Pfam" id="PF01558"/>
    </source>
</evidence>
<name>A0A9D9H7T1_9BACT</name>
<dbReference type="InterPro" id="IPR002869">
    <property type="entry name" value="Pyrv_flavodox_OxRed_cen"/>
</dbReference>
<evidence type="ECO:0000313" key="4">
    <source>
        <dbReference type="Proteomes" id="UP000823636"/>
    </source>
</evidence>
<dbReference type="NCBIfam" id="TIGR02175">
    <property type="entry name" value="PorC_KorC"/>
    <property type="match status" value="1"/>
</dbReference>
<dbReference type="InterPro" id="IPR019752">
    <property type="entry name" value="Pyrv/ketoisovalerate_OxRed_cat"/>
</dbReference>
<feature type="domain" description="Pyruvate/ketoisovalerate oxidoreductase catalytic" evidence="2">
    <location>
        <begin position="11"/>
        <end position="175"/>
    </location>
</feature>
<sequence>MKKEIIVAGFGGQGILSLGKILAHAGLIEGKEVTWMPSYGPEQRGGTANVTVILSDDRISSPVLNTYDVVVILNQPSLERFESQVKPGGIIIYDGYGIHRPPTRKDVSIYRIDAMDVAIESGNSKVFNMMVLGGILKVCPIVKTESIIHSLKESLPERLHKLLPENEKAIHTGMEIIKKEE</sequence>
<reference evidence="3" key="1">
    <citation type="submission" date="2020-10" db="EMBL/GenBank/DDBJ databases">
        <authorList>
            <person name="Gilroy R."/>
        </authorList>
    </citation>
    <scope>NUCLEOTIDE SEQUENCE</scope>
    <source>
        <strain evidence="3">G3-4614</strain>
    </source>
</reference>
<dbReference type="InterPro" id="IPR011894">
    <property type="entry name" value="PorC_KorC"/>
</dbReference>
<dbReference type="GO" id="GO:0016625">
    <property type="term" value="F:oxidoreductase activity, acting on the aldehyde or oxo group of donors, iron-sulfur protein as acceptor"/>
    <property type="evidence" value="ECO:0007669"/>
    <property type="project" value="InterPro"/>
</dbReference>
<dbReference type="SUPFAM" id="SSF53323">
    <property type="entry name" value="Pyruvate-ferredoxin oxidoreductase, PFOR, domain III"/>
    <property type="match status" value="1"/>
</dbReference>
<reference evidence="3" key="2">
    <citation type="journal article" date="2021" name="PeerJ">
        <title>Extensive microbial diversity within the chicken gut microbiome revealed by metagenomics and culture.</title>
        <authorList>
            <person name="Gilroy R."/>
            <person name="Ravi A."/>
            <person name="Getino M."/>
            <person name="Pursley I."/>
            <person name="Horton D.L."/>
            <person name="Alikhan N.F."/>
            <person name="Baker D."/>
            <person name="Gharbi K."/>
            <person name="Hall N."/>
            <person name="Watson M."/>
            <person name="Adriaenssens E.M."/>
            <person name="Foster-Nyarko E."/>
            <person name="Jarju S."/>
            <person name="Secka A."/>
            <person name="Antonio M."/>
            <person name="Oren A."/>
            <person name="Chaudhuri R.R."/>
            <person name="La Ragione R."/>
            <person name="Hildebrand F."/>
            <person name="Pallen M.J."/>
        </authorList>
    </citation>
    <scope>NUCLEOTIDE SEQUENCE</scope>
    <source>
        <strain evidence="3">G3-4614</strain>
    </source>
</reference>
<gene>
    <name evidence="3" type="ORF">IAC54_04280</name>
</gene>
<proteinExistence type="predicted"/>
<dbReference type="Gene3D" id="3.40.920.10">
    <property type="entry name" value="Pyruvate-ferredoxin oxidoreductase, PFOR, domain III"/>
    <property type="match status" value="1"/>
</dbReference>
<dbReference type="EMBL" id="JADIMW010000045">
    <property type="protein sequence ID" value="MBO8438098.1"/>
    <property type="molecule type" value="Genomic_DNA"/>
</dbReference>
<dbReference type="Proteomes" id="UP000823636">
    <property type="component" value="Unassembled WGS sequence"/>
</dbReference>
<dbReference type="Pfam" id="PF01558">
    <property type="entry name" value="POR"/>
    <property type="match status" value="1"/>
</dbReference>
<keyword evidence="1" id="KW-0560">Oxidoreductase</keyword>
<evidence type="ECO:0000256" key="1">
    <source>
        <dbReference type="ARBA" id="ARBA00023002"/>
    </source>
</evidence>
<protein>
    <submittedName>
        <fullName evidence="3">2-oxoacid:acceptor oxidoreductase family protein</fullName>
    </submittedName>
</protein>
<comment type="caution">
    <text evidence="3">The sequence shown here is derived from an EMBL/GenBank/DDBJ whole genome shotgun (WGS) entry which is preliminary data.</text>
</comment>
<organism evidence="3 4">
    <name type="scientific">Candidatus Caccoplasma merdipullorum</name>
    <dbReference type="NCBI Taxonomy" id="2840718"/>
    <lineage>
        <taxon>Bacteria</taxon>
        <taxon>Pseudomonadati</taxon>
        <taxon>Bacteroidota</taxon>
        <taxon>Bacteroidia</taxon>
        <taxon>Bacteroidales</taxon>
        <taxon>Bacteroidaceae</taxon>
        <taxon>Bacteroidaceae incertae sedis</taxon>
        <taxon>Candidatus Caccoplasma</taxon>
    </lineage>
</organism>
<dbReference type="AlphaFoldDB" id="A0A9D9H7T1"/>
<dbReference type="PANTHER" id="PTHR42730:SF1">
    <property type="entry name" value="2-OXOGLUTARATE SYNTHASE SUBUNIT KORC"/>
    <property type="match status" value="1"/>
</dbReference>
<dbReference type="PANTHER" id="PTHR42730">
    <property type="entry name" value="2-OXOGLUTARATE SYNTHASE SUBUNIT KORC"/>
    <property type="match status" value="1"/>
</dbReference>
<dbReference type="InterPro" id="IPR052554">
    <property type="entry name" value="2-oxoglutarate_synth_KorC"/>
</dbReference>